<dbReference type="HOGENOM" id="CLU_3171729_0_0_10"/>
<evidence type="ECO:0000256" key="1">
    <source>
        <dbReference type="SAM" id="Phobius"/>
    </source>
</evidence>
<sequence>MLQWLESVSFCFAYFAFYVLFILLLWFVLPAFMLFKASLSTMEQRLA</sequence>
<keyword evidence="1" id="KW-0472">Membrane</keyword>
<dbReference type="GO" id="GO:0051301">
    <property type="term" value="P:cell division"/>
    <property type="evidence" value="ECO:0007669"/>
    <property type="project" value="UniProtKB-KW"/>
</dbReference>
<comment type="caution">
    <text evidence="2">The sequence shown here is derived from an EMBL/GenBank/DDBJ whole genome shotgun (WGS) entry which is preliminary data.</text>
</comment>
<protein>
    <submittedName>
        <fullName evidence="2">Cell division protein FtsK</fullName>
    </submittedName>
</protein>
<accession>F9DKG6</accession>
<organism evidence="2 3">
    <name type="scientific">Prevotella pallens ATCC 700821</name>
    <dbReference type="NCBI Taxonomy" id="997353"/>
    <lineage>
        <taxon>Bacteria</taxon>
        <taxon>Pseudomonadati</taxon>
        <taxon>Bacteroidota</taxon>
        <taxon>Bacteroidia</taxon>
        <taxon>Bacteroidales</taxon>
        <taxon>Prevotellaceae</taxon>
        <taxon>Prevotella</taxon>
    </lineage>
</organism>
<keyword evidence="1" id="KW-1133">Transmembrane helix</keyword>
<name>F9DKG6_9BACT</name>
<proteinExistence type="predicted"/>
<evidence type="ECO:0000313" key="3">
    <source>
        <dbReference type="Proteomes" id="UP000004123"/>
    </source>
</evidence>
<gene>
    <name evidence="2" type="primary">ftsK</name>
    <name evidence="2" type="ORF">HMPREF9144_2158</name>
</gene>
<reference evidence="2 3" key="1">
    <citation type="submission" date="2011-04" db="EMBL/GenBank/DDBJ databases">
        <authorList>
            <person name="Muzny D."/>
            <person name="Qin X."/>
            <person name="Deng J."/>
            <person name="Jiang H."/>
            <person name="Liu Y."/>
            <person name="Qu J."/>
            <person name="Song X.-Z."/>
            <person name="Zhang L."/>
            <person name="Thornton R."/>
            <person name="Coyle M."/>
            <person name="Francisco L."/>
            <person name="Jackson L."/>
            <person name="Javaid M."/>
            <person name="Korchina V."/>
            <person name="Kovar C."/>
            <person name="Mata R."/>
            <person name="Mathew T."/>
            <person name="Ngo R."/>
            <person name="Nguyen L."/>
            <person name="Nguyen N."/>
            <person name="Okwuonu G."/>
            <person name="Ongeri F."/>
            <person name="Pham C."/>
            <person name="Simmons D."/>
            <person name="Wilczek-Boney K."/>
            <person name="Hale W."/>
            <person name="Jakkamsetti A."/>
            <person name="Pham P."/>
            <person name="Ruth R."/>
            <person name="San Lucas F."/>
            <person name="Warren J."/>
            <person name="Zhang J."/>
            <person name="Zhao Z."/>
            <person name="Zhou C."/>
            <person name="Zhu D."/>
            <person name="Lee S."/>
            <person name="Bess C."/>
            <person name="Blankenburg K."/>
            <person name="Forbes L."/>
            <person name="Fu Q."/>
            <person name="Gubbala S."/>
            <person name="Hirani K."/>
            <person name="Jayaseelan J.C."/>
            <person name="Lara F."/>
            <person name="Munidasa M."/>
            <person name="Palculict T."/>
            <person name="Patil S."/>
            <person name="Pu L.-L."/>
            <person name="Saada N."/>
            <person name="Tang L."/>
            <person name="Weissenberger G."/>
            <person name="Zhu Y."/>
            <person name="Hemphill L."/>
            <person name="Shang Y."/>
            <person name="Youmans B."/>
            <person name="Ayvaz T."/>
            <person name="Ross M."/>
            <person name="Santibanez J."/>
            <person name="Aqrawi P."/>
            <person name="Gross S."/>
            <person name="Joshi V."/>
            <person name="Fowler G."/>
            <person name="Nazareth L."/>
            <person name="Reid J."/>
            <person name="Worley K."/>
            <person name="Petrosino J."/>
            <person name="Highlander S."/>
            <person name="Gibbs R."/>
        </authorList>
    </citation>
    <scope>NUCLEOTIDE SEQUENCE [LARGE SCALE GENOMIC DNA]</scope>
    <source>
        <strain evidence="2 3">ATCC 700821</strain>
    </source>
</reference>
<keyword evidence="1" id="KW-0812">Transmembrane</keyword>
<feature type="transmembrane region" description="Helical" evidence="1">
    <location>
        <begin position="12"/>
        <end position="35"/>
    </location>
</feature>
<keyword evidence="2" id="KW-0131">Cell cycle</keyword>
<dbReference type="Proteomes" id="UP000004123">
    <property type="component" value="Unassembled WGS sequence"/>
</dbReference>
<keyword evidence="2" id="KW-0132">Cell division</keyword>
<dbReference type="AlphaFoldDB" id="F9DKG6"/>
<evidence type="ECO:0000313" key="2">
    <source>
        <dbReference type="EMBL" id="EGQ14226.1"/>
    </source>
</evidence>
<dbReference type="EMBL" id="AFPY01000109">
    <property type="protein sequence ID" value="EGQ14226.1"/>
    <property type="molecule type" value="Genomic_DNA"/>
</dbReference>